<keyword evidence="2" id="KW-1185">Reference proteome</keyword>
<evidence type="ECO:0000313" key="2">
    <source>
        <dbReference type="Proteomes" id="UP000325577"/>
    </source>
</evidence>
<dbReference type="AlphaFoldDB" id="A0A5J5B757"/>
<name>A0A5J5B757_9ASTE</name>
<sequence>MLVRKAVALSWRSGALTGGARIQQWVGCADLVVSMLEEMYVYIYIGNYLCWSLDSSGLFRHKWKLDWDDSTKNGGPRYDQYGLKKQQLQSLVAGICGENRGSSNCSGAAAGEEKKGKIGAVIGAAAARPNAADAGSKPGKLDRGIERGGSPVIATFLQLQRVFDPHYPVLSVDEVIEEVVAFTLHFNGLAVFCTHSQLIDHALLFEDYKVLNLIVCSLLAPVSHINTITSNRGRFLYAIGIGEIINIASRIFHFITTT</sequence>
<evidence type="ECO:0000313" key="1">
    <source>
        <dbReference type="EMBL" id="KAA8539055.1"/>
    </source>
</evidence>
<protein>
    <submittedName>
        <fullName evidence="1">Uncharacterized protein</fullName>
    </submittedName>
</protein>
<organism evidence="1 2">
    <name type="scientific">Nyssa sinensis</name>
    <dbReference type="NCBI Taxonomy" id="561372"/>
    <lineage>
        <taxon>Eukaryota</taxon>
        <taxon>Viridiplantae</taxon>
        <taxon>Streptophyta</taxon>
        <taxon>Embryophyta</taxon>
        <taxon>Tracheophyta</taxon>
        <taxon>Spermatophyta</taxon>
        <taxon>Magnoliopsida</taxon>
        <taxon>eudicotyledons</taxon>
        <taxon>Gunneridae</taxon>
        <taxon>Pentapetalae</taxon>
        <taxon>asterids</taxon>
        <taxon>Cornales</taxon>
        <taxon>Nyssaceae</taxon>
        <taxon>Nyssa</taxon>
    </lineage>
</organism>
<dbReference type="EMBL" id="CM018037">
    <property type="protein sequence ID" value="KAA8539055.1"/>
    <property type="molecule type" value="Genomic_DNA"/>
</dbReference>
<gene>
    <name evidence="1" type="ORF">F0562_025747</name>
</gene>
<accession>A0A5J5B757</accession>
<dbReference type="Proteomes" id="UP000325577">
    <property type="component" value="Linkage Group LG14"/>
</dbReference>
<proteinExistence type="predicted"/>
<reference evidence="1 2" key="1">
    <citation type="submission" date="2019-09" db="EMBL/GenBank/DDBJ databases">
        <title>A chromosome-level genome assembly of the Chinese tupelo Nyssa sinensis.</title>
        <authorList>
            <person name="Yang X."/>
            <person name="Kang M."/>
            <person name="Yang Y."/>
            <person name="Xiong H."/>
            <person name="Wang M."/>
            <person name="Zhang Z."/>
            <person name="Wang Z."/>
            <person name="Wu H."/>
            <person name="Ma T."/>
            <person name="Liu J."/>
            <person name="Xi Z."/>
        </authorList>
    </citation>
    <scope>NUCLEOTIDE SEQUENCE [LARGE SCALE GENOMIC DNA]</scope>
    <source>
        <strain evidence="1">J267</strain>
        <tissue evidence="1">Leaf</tissue>
    </source>
</reference>